<sequence length="216" mass="25639">MNDVLTKQLARINLYALISRIMMKEVDEDFMEKFESDEMILSFFPNYQEWEKPKELSKKKLLEYFLNVDFTNLFVLHLIPYESFYLREDQMLETGGANPVIQIYNQYDFRVQLDKARAVSPDHIGIELEFMYMLAESEYKALKNSDEKAACEIAKIERDFLRDHLLQWAPMFLQNIKAEAATPFYYDAASLTLEFMLNDYEYLNELIVNEGCNYTL</sequence>
<keyword evidence="3" id="KW-1185">Reference proteome</keyword>
<dbReference type="SUPFAM" id="SSF89155">
    <property type="entry name" value="TorD-like"/>
    <property type="match status" value="1"/>
</dbReference>
<dbReference type="Pfam" id="PF02613">
    <property type="entry name" value="Nitrate_red_del"/>
    <property type="match status" value="1"/>
</dbReference>
<dbReference type="RefSeq" id="WP_092909895.1">
    <property type="nucleotide sequence ID" value="NZ_CP136592.1"/>
</dbReference>
<name>A0A1I5KW45_9BACT</name>
<dbReference type="Proteomes" id="UP000199227">
    <property type="component" value="Unassembled WGS sequence"/>
</dbReference>
<dbReference type="EMBL" id="FOXB01000001">
    <property type="protein sequence ID" value="SFO89108.1"/>
    <property type="molecule type" value="Genomic_DNA"/>
</dbReference>
<gene>
    <name evidence="2" type="ORF">SAMN05216234_101113</name>
</gene>
<dbReference type="PANTHER" id="PTHR34227">
    <property type="entry name" value="CHAPERONE PROTEIN YCDY"/>
    <property type="match status" value="1"/>
</dbReference>
<accession>A0A1I5KW45</accession>
<dbReference type="InterPro" id="IPR050289">
    <property type="entry name" value="TorD/DmsD_chaperones"/>
</dbReference>
<dbReference type="OrthoDB" id="13061at2"/>
<evidence type="ECO:0000313" key="3">
    <source>
        <dbReference type="Proteomes" id="UP000199227"/>
    </source>
</evidence>
<organism evidence="2 3">
    <name type="scientific">Hydrogenimonas thermophila</name>
    <dbReference type="NCBI Taxonomy" id="223786"/>
    <lineage>
        <taxon>Bacteria</taxon>
        <taxon>Pseudomonadati</taxon>
        <taxon>Campylobacterota</taxon>
        <taxon>Epsilonproteobacteria</taxon>
        <taxon>Campylobacterales</taxon>
        <taxon>Hydrogenimonadaceae</taxon>
        <taxon>Hydrogenimonas</taxon>
    </lineage>
</organism>
<protein>
    <submittedName>
        <fullName evidence="2">Nitrate reductase delta subunit</fullName>
    </submittedName>
</protein>
<dbReference type="PANTHER" id="PTHR34227:SF1">
    <property type="entry name" value="DIMETHYL SULFOXIDE REDUCTASE CHAPERONE-RELATED"/>
    <property type="match status" value="1"/>
</dbReference>
<evidence type="ECO:0000256" key="1">
    <source>
        <dbReference type="ARBA" id="ARBA00023186"/>
    </source>
</evidence>
<dbReference type="STRING" id="223786.SAMN05216234_101113"/>
<evidence type="ECO:0000313" key="2">
    <source>
        <dbReference type="EMBL" id="SFO89108.1"/>
    </source>
</evidence>
<dbReference type="InterPro" id="IPR020945">
    <property type="entry name" value="DMSO/NO3_reduct_chaperone"/>
</dbReference>
<dbReference type="AlphaFoldDB" id="A0A1I5KW45"/>
<keyword evidence="1" id="KW-0143">Chaperone</keyword>
<dbReference type="Gene3D" id="1.10.3480.10">
    <property type="entry name" value="TorD-like"/>
    <property type="match status" value="1"/>
</dbReference>
<dbReference type="InterPro" id="IPR036411">
    <property type="entry name" value="TorD-like_sf"/>
</dbReference>
<proteinExistence type="predicted"/>
<reference evidence="2 3" key="1">
    <citation type="submission" date="2016-10" db="EMBL/GenBank/DDBJ databases">
        <authorList>
            <person name="de Groot N.N."/>
        </authorList>
    </citation>
    <scope>NUCLEOTIDE SEQUENCE [LARGE SCALE GENOMIC DNA]</scope>
    <source>
        <strain evidence="2 3">EP1-55-1</strain>
    </source>
</reference>